<dbReference type="Proteomes" id="UP001157006">
    <property type="component" value="Chromosome 3"/>
</dbReference>
<gene>
    <name evidence="5" type="ORF">VFH_III011080</name>
</gene>
<keyword evidence="1" id="KW-0560">Oxidoreductase</keyword>
<protein>
    <recommendedName>
        <fullName evidence="4">FAD-binding domain-containing protein</fullName>
    </recommendedName>
</protein>
<dbReference type="PANTHER" id="PTHR45934:SF20">
    <property type="entry name" value="MONOOXYGENASE 2-RELATED"/>
    <property type="match status" value="1"/>
</dbReference>
<dbReference type="PANTHER" id="PTHR45934">
    <property type="entry name" value="FAD/NAD(P)-BINDING OXIDOREDUCTASE FAMILY PROTEIN"/>
    <property type="match status" value="1"/>
</dbReference>
<feature type="domain" description="FAD-binding" evidence="4">
    <location>
        <begin position="70"/>
        <end position="258"/>
    </location>
</feature>
<dbReference type="Pfam" id="PF01494">
    <property type="entry name" value="FAD_binding_3"/>
    <property type="match status" value="1"/>
</dbReference>
<evidence type="ECO:0000313" key="5">
    <source>
        <dbReference type="EMBL" id="CAI8601783.1"/>
    </source>
</evidence>
<evidence type="ECO:0000256" key="1">
    <source>
        <dbReference type="ARBA" id="ARBA00023002"/>
    </source>
</evidence>
<comment type="similarity">
    <text evidence="3">Belongs to the 3-hydroxybenzoate 6-hydroxylase family.</text>
</comment>
<dbReference type="InterPro" id="IPR036188">
    <property type="entry name" value="FAD/NAD-bd_sf"/>
</dbReference>
<name>A0AAV0ZXZ1_VICFA</name>
<dbReference type="GO" id="GO:0004497">
    <property type="term" value="F:monooxygenase activity"/>
    <property type="evidence" value="ECO:0007669"/>
    <property type="project" value="UniProtKB-KW"/>
</dbReference>
<evidence type="ECO:0000256" key="2">
    <source>
        <dbReference type="ARBA" id="ARBA00023033"/>
    </source>
</evidence>
<keyword evidence="2" id="KW-0503">Monooxygenase</keyword>
<dbReference type="SUPFAM" id="SSF51905">
    <property type="entry name" value="FAD/NAD(P)-binding domain"/>
    <property type="match status" value="1"/>
</dbReference>
<keyword evidence="6" id="KW-1185">Reference proteome</keyword>
<accession>A0AAV0ZXZ1</accession>
<dbReference type="EMBL" id="OX451738">
    <property type="protein sequence ID" value="CAI8601783.1"/>
    <property type="molecule type" value="Genomic_DNA"/>
</dbReference>
<dbReference type="PRINTS" id="PR00420">
    <property type="entry name" value="RNGMNOXGNASE"/>
</dbReference>
<dbReference type="AlphaFoldDB" id="A0AAV0ZXZ1"/>
<reference evidence="5 6" key="1">
    <citation type="submission" date="2023-01" db="EMBL/GenBank/DDBJ databases">
        <authorList>
            <person name="Kreplak J."/>
        </authorList>
    </citation>
    <scope>NUCLEOTIDE SEQUENCE [LARGE SCALE GENOMIC DNA]</scope>
</reference>
<evidence type="ECO:0000256" key="3">
    <source>
        <dbReference type="ARBA" id="ARBA00024018"/>
    </source>
</evidence>
<dbReference type="InterPro" id="IPR044560">
    <property type="entry name" value="MOase"/>
</dbReference>
<evidence type="ECO:0000313" key="6">
    <source>
        <dbReference type="Proteomes" id="UP001157006"/>
    </source>
</evidence>
<sequence length="337" mass="38221">MLKLVTTSLISGKETSRTSFKDKKGKHGSHEVRCVRRQLMLEAIANELPSGTIRYMSKVVAIQESGFSKILHLTDGATIKTKVLIGSDGINSIVAKWLGFKEASPIGRYATRGYVELKNTHKLEPLFMQYFGKGFRAGVIPCDDKCVYWFFTWTPTIKEHQKELAQDPAKLKQYVLSKLEKMPSYVRSFIDHTELDAFHLAPLRHRHPWELLMKNISEGNVSLVGDALHPMAPDLAQGGCSALEDGVVLARCLAEAFSKNPMEGEEEYKLIEACLKKYANERRWRCIDLITRSYIVGSIQQSGSKLTNFFRDEVLATFLAHQLLQKIDFDCDQLKEF</sequence>
<organism evidence="5 6">
    <name type="scientific">Vicia faba</name>
    <name type="common">Broad bean</name>
    <name type="synonym">Faba vulgaris</name>
    <dbReference type="NCBI Taxonomy" id="3906"/>
    <lineage>
        <taxon>Eukaryota</taxon>
        <taxon>Viridiplantae</taxon>
        <taxon>Streptophyta</taxon>
        <taxon>Embryophyta</taxon>
        <taxon>Tracheophyta</taxon>
        <taxon>Spermatophyta</taxon>
        <taxon>Magnoliopsida</taxon>
        <taxon>eudicotyledons</taxon>
        <taxon>Gunneridae</taxon>
        <taxon>Pentapetalae</taxon>
        <taxon>rosids</taxon>
        <taxon>fabids</taxon>
        <taxon>Fabales</taxon>
        <taxon>Fabaceae</taxon>
        <taxon>Papilionoideae</taxon>
        <taxon>50 kb inversion clade</taxon>
        <taxon>NPAAA clade</taxon>
        <taxon>Hologalegina</taxon>
        <taxon>IRL clade</taxon>
        <taxon>Fabeae</taxon>
        <taxon>Vicia</taxon>
    </lineage>
</organism>
<evidence type="ECO:0000259" key="4">
    <source>
        <dbReference type="Pfam" id="PF01494"/>
    </source>
</evidence>
<proteinExistence type="inferred from homology"/>
<dbReference type="GO" id="GO:0071949">
    <property type="term" value="F:FAD binding"/>
    <property type="evidence" value="ECO:0007669"/>
    <property type="project" value="InterPro"/>
</dbReference>
<dbReference type="InterPro" id="IPR002938">
    <property type="entry name" value="FAD-bd"/>
</dbReference>
<dbReference type="Gene3D" id="3.50.50.60">
    <property type="entry name" value="FAD/NAD(P)-binding domain"/>
    <property type="match status" value="1"/>
</dbReference>